<dbReference type="AlphaFoldDB" id="A0ABD5RXR5"/>
<reference evidence="2 3" key="1">
    <citation type="journal article" date="2019" name="Int. J. Syst. Evol. Microbiol.">
        <title>The Global Catalogue of Microorganisms (GCM) 10K type strain sequencing project: providing services to taxonomists for standard genome sequencing and annotation.</title>
        <authorList>
            <consortium name="The Broad Institute Genomics Platform"/>
            <consortium name="The Broad Institute Genome Sequencing Center for Infectious Disease"/>
            <person name="Wu L."/>
            <person name="Ma J."/>
        </authorList>
    </citation>
    <scope>NUCLEOTIDE SEQUENCE [LARGE SCALE GENOMIC DNA]</scope>
    <source>
        <strain evidence="2 3">NBRC 111368</strain>
    </source>
</reference>
<feature type="transmembrane region" description="Helical" evidence="1">
    <location>
        <begin position="67"/>
        <end position="87"/>
    </location>
</feature>
<evidence type="ECO:0008006" key="4">
    <source>
        <dbReference type="Google" id="ProtNLM"/>
    </source>
</evidence>
<dbReference type="Proteomes" id="UP001596328">
    <property type="component" value="Unassembled WGS sequence"/>
</dbReference>
<evidence type="ECO:0000313" key="3">
    <source>
        <dbReference type="Proteomes" id="UP001596328"/>
    </source>
</evidence>
<sequence>MSVDRSLLLGAVFGLLVGGLVYQFLLPDWYPAFGIAAIYAGAAYFYLAFDISLLGSQIEFSDRSDKIGYAVGLFGLSVSPLALGEYSGLRDSAVVGIIVWAMGMLAFLLLATTAAHRGRP</sequence>
<feature type="transmembrane region" description="Helical" evidence="1">
    <location>
        <begin position="93"/>
        <end position="115"/>
    </location>
</feature>
<dbReference type="EMBL" id="JBHSWU010000131">
    <property type="protein sequence ID" value="MFC6724245.1"/>
    <property type="molecule type" value="Genomic_DNA"/>
</dbReference>
<feature type="transmembrane region" description="Helical" evidence="1">
    <location>
        <begin position="32"/>
        <end position="55"/>
    </location>
</feature>
<comment type="caution">
    <text evidence="2">The sequence shown here is derived from an EMBL/GenBank/DDBJ whole genome shotgun (WGS) entry which is preliminary data.</text>
</comment>
<keyword evidence="1" id="KW-0812">Transmembrane</keyword>
<evidence type="ECO:0000313" key="2">
    <source>
        <dbReference type="EMBL" id="MFC6724245.1"/>
    </source>
</evidence>
<keyword evidence="1" id="KW-0472">Membrane</keyword>
<name>A0ABD5RXR5_9EURY</name>
<proteinExistence type="predicted"/>
<keyword evidence="3" id="KW-1185">Reference proteome</keyword>
<accession>A0ABD5RXR5</accession>
<protein>
    <recommendedName>
        <fullName evidence="4">SPW repeat-containing protein</fullName>
    </recommendedName>
</protein>
<gene>
    <name evidence="2" type="ORF">ACFQE1_07630</name>
</gene>
<keyword evidence="1" id="KW-1133">Transmembrane helix</keyword>
<organism evidence="2 3">
    <name type="scientific">Halobium palmae</name>
    <dbReference type="NCBI Taxonomy" id="1776492"/>
    <lineage>
        <taxon>Archaea</taxon>
        <taxon>Methanobacteriati</taxon>
        <taxon>Methanobacteriota</taxon>
        <taxon>Stenosarchaea group</taxon>
        <taxon>Halobacteria</taxon>
        <taxon>Halobacteriales</taxon>
        <taxon>Haloferacaceae</taxon>
        <taxon>Halobium</taxon>
    </lineage>
</organism>
<evidence type="ECO:0000256" key="1">
    <source>
        <dbReference type="SAM" id="Phobius"/>
    </source>
</evidence>
<feature type="transmembrane region" description="Helical" evidence="1">
    <location>
        <begin position="7"/>
        <end position="26"/>
    </location>
</feature>